<evidence type="ECO:0000313" key="6">
    <source>
        <dbReference type="EMBL" id="GIH15111.1"/>
    </source>
</evidence>
<dbReference type="Proteomes" id="UP000642748">
    <property type="component" value="Unassembled WGS sequence"/>
</dbReference>
<keyword evidence="2 3" id="KW-0456">Lyase</keyword>
<sequence length="322" mass="33265">MPTDADHDGHLLAGVTIPLITALDERGRPDADAAGPLLAHLAAGGVTTLMLAGTNGEGPVLPADAIREYASEIRARWRELIGASARVMVTATGAGTDETLRRLECLADVPIDAVVVSAPFYFRHTEAELAAHFHAAAAHGRPVVAYNSPGYTGNPFTPALLRRLLETPGIIGLKDSSGDPALFGEFCAAAAARPDFRVAQGAERRLAEGLRSGAAGLVPGVGMLAPALCVELFRLGRAGDHDAAATRQRDVDRLADIFAVRPGASGVVVVKTALHLLGLCPPHASAPFQPCTDGELAALRAALAGMRDLLPHAAGLPALPPT</sequence>
<comment type="caution">
    <text evidence="6">The sequence shown here is derived from an EMBL/GenBank/DDBJ whole genome shotgun (WGS) entry which is preliminary data.</text>
</comment>
<organism evidence="6 7">
    <name type="scientific">Rugosimonospora africana</name>
    <dbReference type="NCBI Taxonomy" id="556532"/>
    <lineage>
        <taxon>Bacteria</taxon>
        <taxon>Bacillati</taxon>
        <taxon>Actinomycetota</taxon>
        <taxon>Actinomycetes</taxon>
        <taxon>Micromonosporales</taxon>
        <taxon>Micromonosporaceae</taxon>
        <taxon>Rugosimonospora</taxon>
    </lineage>
</organism>
<dbReference type="CDD" id="cd00408">
    <property type="entry name" value="DHDPS-like"/>
    <property type="match status" value="1"/>
</dbReference>
<reference evidence="6" key="1">
    <citation type="submission" date="2021-01" db="EMBL/GenBank/DDBJ databases">
        <title>Whole genome shotgun sequence of Rugosimonospora africana NBRC 104875.</title>
        <authorList>
            <person name="Komaki H."/>
            <person name="Tamura T."/>
        </authorList>
    </citation>
    <scope>NUCLEOTIDE SEQUENCE</scope>
    <source>
        <strain evidence="6">NBRC 104875</strain>
    </source>
</reference>
<dbReference type="AlphaFoldDB" id="A0A8J3QUK0"/>
<feature type="active site" description="Schiff-base intermediate with substrate" evidence="4">
    <location>
        <position position="174"/>
    </location>
</feature>
<evidence type="ECO:0000313" key="7">
    <source>
        <dbReference type="Proteomes" id="UP000642748"/>
    </source>
</evidence>
<keyword evidence="7" id="KW-1185">Reference proteome</keyword>
<dbReference type="InterPro" id="IPR002220">
    <property type="entry name" value="DapA-like"/>
</dbReference>
<evidence type="ECO:0000256" key="1">
    <source>
        <dbReference type="ARBA" id="ARBA00007592"/>
    </source>
</evidence>
<name>A0A8J3QUK0_9ACTN</name>
<protein>
    <submittedName>
        <fullName evidence="6">Dihydrodipicolinate synthase family protein</fullName>
    </submittedName>
</protein>
<dbReference type="PIRSF" id="PIRSF001365">
    <property type="entry name" value="DHDPS"/>
    <property type="match status" value="1"/>
</dbReference>
<accession>A0A8J3QUK0</accession>
<dbReference type="SUPFAM" id="SSF51569">
    <property type="entry name" value="Aldolase"/>
    <property type="match status" value="1"/>
</dbReference>
<dbReference type="PANTHER" id="PTHR12128">
    <property type="entry name" value="DIHYDRODIPICOLINATE SYNTHASE"/>
    <property type="match status" value="1"/>
</dbReference>
<dbReference type="PANTHER" id="PTHR12128:SF66">
    <property type="entry name" value="4-HYDROXY-2-OXOGLUTARATE ALDOLASE, MITOCHONDRIAL"/>
    <property type="match status" value="1"/>
</dbReference>
<feature type="binding site" evidence="5">
    <location>
        <position position="218"/>
    </location>
    <ligand>
        <name>pyruvate</name>
        <dbReference type="ChEBI" id="CHEBI:15361"/>
    </ligand>
</feature>
<gene>
    <name evidence="6" type="primary">dapA_2</name>
    <name evidence="6" type="ORF">Raf01_32830</name>
</gene>
<proteinExistence type="inferred from homology"/>
<dbReference type="InterPro" id="IPR013785">
    <property type="entry name" value="Aldolase_TIM"/>
</dbReference>
<evidence type="ECO:0000256" key="5">
    <source>
        <dbReference type="PIRSR" id="PIRSR001365-2"/>
    </source>
</evidence>
<evidence type="ECO:0000256" key="3">
    <source>
        <dbReference type="PIRNR" id="PIRNR001365"/>
    </source>
</evidence>
<evidence type="ECO:0000256" key="2">
    <source>
        <dbReference type="ARBA" id="ARBA00023239"/>
    </source>
</evidence>
<dbReference type="RefSeq" id="WP_203918736.1">
    <property type="nucleotide sequence ID" value="NZ_BONZ01000030.1"/>
</dbReference>
<evidence type="ECO:0000256" key="4">
    <source>
        <dbReference type="PIRSR" id="PIRSR001365-1"/>
    </source>
</evidence>
<dbReference type="PRINTS" id="PR00146">
    <property type="entry name" value="DHPICSNTHASE"/>
</dbReference>
<comment type="similarity">
    <text evidence="1 3">Belongs to the DapA family.</text>
</comment>
<dbReference type="Gene3D" id="3.20.20.70">
    <property type="entry name" value="Aldolase class I"/>
    <property type="match status" value="1"/>
</dbReference>
<dbReference type="Pfam" id="PF00701">
    <property type="entry name" value="DHDPS"/>
    <property type="match status" value="1"/>
</dbReference>
<feature type="active site" description="Proton donor/acceptor" evidence="4">
    <location>
        <position position="146"/>
    </location>
</feature>
<dbReference type="EMBL" id="BONZ01000030">
    <property type="protein sequence ID" value="GIH15111.1"/>
    <property type="molecule type" value="Genomic_DNA"/>
</dbReference>
<dbReference type="GO" id="GO:0008840">
    <property type="term" value="F:4-hydroxy-tetrahydrodipicolinate synthase activity"/>
    <property type="evidence" value="ECO:0007669"/>
    <property type="project" value="TreeGrafter"/>
</dbReference>
<dbReference type="SMART" id="SM01130">
    <property type="entry name" value="DHDPS"/>
    <property type="match status" value="1"/>
</dbReference>